<name>A0A4Y3KNI6_9CELL</name>
<dbReference type="EMBL" id="BJLQ01000066">
    <property type="protein sequence ID" value="GEA85981.1"/>
    <property type="molecule type" value="Genomic_DNA"/>
</dbReference>
<dbReference type="InterPro" id="IPR023381">
    <property type="entry name" value="YP001051499.1-like_dom_sf"/>
</dbReference>
<dbReference type="Gene3D" id="1.20.1590.10">
    <property type="entry name" value="YP_001051499.1 domain like"/>
    <property type="match status" value="1"/>
</dbReference>
<reference evidence="1 2" key="1">
    <citation type="submission" date="2019-06" db="EMBL/GenBank/DDBJ databases">
        <title>Whole genome shotgun sequence of Cellulomonas gelida NBRC 3748.</title>
        <authorList>
            <person name="Hosoyama A."/>
            <person name="Uohara A."/>
            <person name="Ohji S."/>
            <person name="Ichikawa N."/>
        </authorList>
    </citation>
    <scope>NUCLEOTIDE SEQUENCE [LARGE SCALE GENOMIC DNA]</scope>
    <source>
        <strain evidence="1 2">NBRC 3748</strain>
    </source>
</reference>
<comment type="caution">
    <text evidence="1">The sequence shown here is derived from an EMBL/GenBank/DDBJ whole genome shotgun (WGS) entry which is preliminary data.</text>
</comment>
<protein>
    <recommendedName>
        <fullName evidence="3">DUF416 domain-containing protein</fullName>
    </recommendedName>
</protein>
<dbReference type="RefSeq" id="WP_141371735.1">
    <property type="nucleotide sequence ID" value="NZ_BJLQ01000066.1"/>
</dbReference>
<dbReference type="Proteomes" id="UP000320461">
    <property type="component" value="Unassembled WGS sequence"/>
</dbReference>
<sequence>MSVLEYDEQAILRRLAVLDRSSKTVFAASCAERLSGLFDRYARVAGAPELALRLRAVIDAAWGAASGAFVDAGSLQAEAEGMVPQDADDWVLEAGYGQNAAAAAAYAMRTWMTDAPQEAAWAARQVYELADYAALNGDPGLDPGGLVPERQVLESEAVQRALWAIAHSLDLVEAGRPSWGQLRLEAETDCAQWAAEFP</sequence>
<dbReference type="AlphaFoldDB" id="A0A4Y3KNI6"/>
<evidence type="ECO:0000313" key="1">
    <source>
        <dbReference type="EMBL" id="GEA85981.1"/>
    </source>
</evidence>
<accession>A0A4Y3KNI6</accession>
<organism evidence="1 2">
    <name type="scientific">Cellulomonas gelida</name>
    <dbReference type="NCBI Taxonomy" id="1712"/>
    <lineage>
        <taxon>Bacteria</taxon>
        <taxon>Bacillati</taxon>
        <taxon>Actinomycetota</taxon>
        <taxon>Actinomycetes</taxon>
        <taxon>Micrococcales</taxon>
        <taxon>Cellulomonadaceae</taxon>
        <taxon>Cellulomonas</taxon>
    </lineage>
</organism>
<dbReference type="OrthoDB" id="4828566at2"/>
<gene>
    <name evidence="1" type="ORF">CGE01nite_32320</name>
</gene>
<keyword evidence="2" id="KW-1185">Reference proteome</keyword>
<proteinExistence type="predicted"/>
<evidence type="ECO:0000313" key="2">
    <source>
        <dbReference type="Proteomes" id="UP000320461"/>
    </source>
</evidence>
<evidence type="ECO:0008006" key="3">
    <source>
        <dbReference type="Google" id="ProtNLM"/>
    </source>
</evidence>